<dbReference type="InterPro" id="IPR005247">
    <property type="entry name" value="YbhB_YbcL/LppC-like"/>
</dbReference>
<dbReference type="Gene3D" id="3.90.280.10">
    <property type="entry name" value="PEBP-like"/>
    <property type="match status" value="1"/>
</dbReference>
<protein>
    <recommendedName>
        <fullName evidence="4">YbhB/YbcL family Raf kinase inhibitor-like protein</fullName>
    </recommendedName>
</protein>
<dbReference type="CDD" id="cd00865">
    <property type="entry name" value="PEBP_bact_arch"/>
    <property type="match status" value="1"/>
</dbReference>
<keyword evidence="1" id="KW-0812">Transmembrane</keyword>
<gene>
    <name evidence="2" type="ORF">IPA_00135</name>
</gene>
<keyword evidence="1" id="KW-1133">Transmembrane helix</keyword>
<dbReference type="Pfam" id="PF01161">
    <property type="entry name" value="PBP"/>
    <property type="match status" value="1"/>
</dbReference>
<proteinExistence type="predicted"/>
<feature type="transmembrane region" description="Helical" evidence="1">
    <location>
        <begin position="7"/>
        <end position="28"/>
    </location>
</feature>
<dbReference type="KEGG" id="ipc:IPA_00135"/>
<keyword evidence="1" id="KW-0472">Membrane</keyword>
<dbReference type="InterPro" id="IPR036610">
    <property type="entry name" value="PEBP-like_sf"/>
</dbReference>
<accession>A0A977K8U1</accession>
<dbReference type="AlphaFoldDB" id="A0A977K8U1"/>
<dbReference type="Proteomes" id="UP001063698">
    <property type="component" value="Chromosome"/>
</dbReference>
<dbReference type="EMBL" id="CP006868">
    <property type="protein sequence ID" value="UXD21098.1"/>
    <property type="molecule type" value="Genomic_DNA"/>
</dbReference>
<organism evidence="2 3">
    <name type="scientific">Ignicoccus pacificus DSM 13166</name>
    <dbReference type="NCBI Taxonomy" id="940294"/>
    <lineage>
        <taxon>Archaea</taxon>
        <taxon>Thermoproteota</taxon>
        <taxon>Thermoprotei</taxon>
        <taxon>Desulfurococcales</taxon>
        <taxon>Desulfurococcaceae</taxon>
        <taxon>Ignicoccus</taxon>
    </lineage>
</organism>
<dbReference type="SUPFAM" id="SSF49777">
    <property type="entry name" value="PEBP-like"/>
    <property type="match status" value="1"/>
</dbReference>
<name>A0A977K8U1_9CREN</name>
<evidence type="ECO:0008006" key="4">
    <source>
        <dbReference type="Google" id="ProtNLM"/>
    </source>
</evidence>
<evidence type="ECO:0000256" key="1">
    <source>
        <dbReference type="SAM" id="Phobius"/>
    </source>
</evidence>
<evidence type="ECO:0000313" key="3">
    <source>
        <dbReference type="Proteomes" id="UP001063698"/>
    </source>
</evidence>
<dbReference type="InterPro" id="IPR008914">
    <property type="entry name" value="PEBP"/>
</dbReference>
<keyword evidence="3" id="KW-1185">Reference proteome</keyword>
<evidence type="ECO:0000313" key="2">
    <source>
        <dbReference type="EMBL" id="UXD21098.1"/>
    </source>
</evidence>
<reference evidence="2" key="1">
    <citation type="submission" date="2013-11" db="EMBL/GenBank/DDBJ databases">
        <title>Comparative genomics of Ignicoccus.</title>
        <authorList>
            <person name="Podar M."/>
        </authorList>
    </citation>
    <scope>NUCLEOTIDE SEQUENCE</scope>
    <source>
        <strain evidence="2">DSM 13166</strain>
    </source>
</reference>
<sequence length="189" mass="21386">MKINEKKFIILTVVAIAIAFIGIAILFMSTTVRTPSKSNQVIAEVLEINKTLPWIEVQTNAVKNGRILKNFTCDGGGQEPIIKWKMYDNANCYAVIVFDPDAPMGTFYHLIELVKINGNEINVVKVYPNSAGYEGWFPVCPPKGETHRYFFVVVALKKCEIHKNFNELIKYIDTNAVALGYEMGTYTRR</sequence>